<dbReference type="GO" id="GO:0046820">
    <property type="term" value="F:4-amino-4-deoxychorismate synthase activity"/>
    <property type="evidence" value="ECO:0007669"/>
    <property type="project" value="TreeGrafter"/>
</dbReference>
<dbReference type="PANTHER" id="PTHR11236:SF50">
    <property type="entry name" value="AMINODEOXYCHORISMATE SYNTHASE COMPONENT 1"/>
    <property type="match status" value="1"/>
</dbReference>
<dbReference type="PANTHER" id="PTHR11236">
    <property type="entry name" value="AMINOBENZOATE/ANTHRANILATE SYNTHASE"/>
    <property type="match status" value="1"/>
</dbReference>
<organism evidence="2 3">
    <name type="scientific">Parvularcula mediterranea</name>
    <dbReference type="NCBI Taxonomy" id="2732508"/>
    <lineage>
        <taxon>Bacteria</taxon>
        <taxon>Pseudomonadati</taxon>
        <taxon>Pseudomonadota</taxon>
        <taxon>Alphaproteobacteria</taxon>
        <taxon>Parvularculales</taxon>
        <taxon>Parvularculaceae</taxon>
        <taxon>Parvularcula</taxon>
    </lineage>
</organism>
<dbReference type="InterPro" id="IPR019999">
    <property type="entry name" value="Anth_synth_I-like"/>
</dbReference>
<sequence length="384" mass="41102">MDGRIPRRAILAAGFAGQAVELSAPRDIFSCRYEDLRHVDVCGVLREAEGALEDGETLAGFLSYECAMAVEPGLDLPAPPLDLPAAWFATFRKQSGWSEDGPQPNPPGAAIDHGDSAALYAAKAEDVRRRIGAGDVFQVNVSHLQSARYEATGGDLIDSLPWEKAISARFGALFDLGEWAVLSASPELFLSVERRTIVSEPIKGTRPRGLTQAEDEALARELEADPKDRAENIMIADLMRNDLAKVCRDGSIREPVICGLRTLPAVHHLYSRIEGKLREGQLFADALRTAFPCGSVTGAPKLAAMDAIAGIEGEGRGPYCGTVFAITKDRAVASVAIRTAAIDLAAGRVDVRSGGGVTILSDPQAEYQEALDKGYLFRLLTEGA</sequence>
<dbReference type="SUPFAM" id="SSF56322">
    <property type="entry name" value="ADC synthase"/>
    <property type="match status" value="1"/>
</dbReference>
<evidence type="ECO:0000313" key="2">
    <source>
        <dbReference type="EMBL" id="NNU16477.1"/>
    </source>
</evidence>
<dbReference type="InterPro" id="IPR015890">
    <property type="entry name" value="Chorismate_C"/>
</dbReference>
<accession>A0A7Y3W5M6</accession>
<proteinExistence type="predicted"/>
<gene>
    <name evidence="2" type="ORF">HK107_09110</name>
</gene>
<dbReference type="GO" id="GO:0000162">
    <property type="term" value="P:L-tryptophan biosynthetic process"/>
    <property type="evidence" value="ECO:0007669"/>
    <property type="project" value="TreeGrafter"/>
</dbReference>
<feature type="domain" description="Chorismate-utilising enzyme C-terminal" evidence="1">
    <location>
        <begin position="120"/>
        <end position="373"/>
    </location>
</feature>
<dbReference type="Pfam" id="PF00425">
    <property type="entry name" value="Chorismate_bind"/>
    <property type="match status" value="1"/>
</dbReference>
<dbReference type="AlphaFoldDB" id="A0A7Y3W5M6"/>
<comment type="caution">
    <text evidence="2">The sequence shown here is derived from an EMBL/GenBank/DDBJ whole genome shotgun (WGS) entry which is preliminary data.</text>
</comment>
<reference evidence="2 3" key="1">
    <citation type="submission" date="2020-05" db="EMBL/GenBank/DDBJ databases">
        <title>Parvularcula mediterraneae sp. nov., isolated from polypropylene straw from shallow seawater of the seashore of Laganas in Zakynthos island, Greece.</title>
        <authorList>
            <person name="Szabo I."/>
            <person name="Al-Omari J."/>
            <person name="Rado J."/>
            <person name="Szerdahelyi G.S."/>
        </authorList>
    </citation>
    <scope>NUCLEOTIDE SEQUENCE [LARGE SCALE GENOMIC DNA]</scope>
    <source>
        <strain evidence="2 3">ZS-1/3</strain>
    </source>
</reference>
<dbReference type="EMBL" id="JABFCX010000003">
    <property type="protein sequence ID" value="NNU16477.1"/>
    <property type="molecule type" value="Genomic_DNA"/>
</dbReference>
<keyword evidence="3" id="KW-1185">Reference proteome</keyword>
<dbReference type="Proteomes" id="UP000536835">
    <property type="component" value="Unassembled WGS sequence"/>
</dbReference>
<protein>
    <submittedName>
        <fullName evidence="2">Anthranilate synthase component I family protein</fullName>
    </submittedName>
</protein>
<name>A0A7Y3W5M6_9PROT</name>
<dbReference type="InterPro" id="IPR005801">
    <property type="entry name" value="ADC_synthase"/>
</dbReference>
<dbReference type="Gene3D" id="3.60.120.10">
    <property type="entry name" value="Anthranilate synthase"/>
    <property type="match status" value="1"/>
</dbReference>
<dbReference type="PRINTS" id="PR00095">
    <property type="entry name" value="ANTSNTHASEI"/>
</dbReference>
<evidence type="ECO:0000259" key="1">
    <source>
        <dbReference type="Pfam" id="PF00425"/>
    </source>
</evidence>
<evidence type="ECO:0000313" key="3">
    <source>
        <dbReference type="Proteomes" id="UP000536835"/>
    </source>
</evidence>